<proteinExistence type="predicted"/>
<dbReference type="Proteomes" id="UP001157134">
    <property type="component" value="Unassembled WGS sequence"/>
</dbReference>
<dbReference type="RefSeq" id="WP_284297681.1">
    <property type="nucleotide sequence ID" value="NZ_BSSV01000003.1"/>
</dbReference>
<keyword evidence="2" id="KW-1185">Reference proteome</keyword>
<gene>
    <name evidence="1" type="ORF">tloyanaT_17590</name>
</gene>
<protein>
    <submittedName>
        <fullName evidence="1">Uncharacterized protein</fullName>
    </submittedName>
</protein>
<comment type="caution">
    <text evidence="1">The sequence shown here is derived from an EMBL/GenBank/DDBJ whole genome shotgun (WGS) entry which is preliminary data.</text>
</comment>
<name>A0ABQ6HD43_9GAMM</name>
<accession>A0ABQ6HD43</accession>
<evidence type="ECO:0000313" key="1">
    <source>
        <dbReference type="EMBL" id="GLX85507.1"/>
    </source>
</evidence>
<organism evidence="1 2">
    <name type="scientific">Thalassotalea loyana</name>
    <dbReference type="NCBI Taxonomy" id="280483"/>
    <lineage>
        <taxon>Bacteria</taxon>
        <taxon>Pseudomonadati</taxon>
        <taxon>Pseudomonadota</taxon>
        <taxon>Gammaproteobacteria</taxon>
        <taxon>Alteromonadales</taxon>
        <taxon>Colwelliaceae</taxon>
        <taxon>Thalassotalea</taxon>
    </lineage>
</organism>
<reference evidence="1 2" key="1">
    <citation type="submission" date="2023-03" db="EMBL/GenBank/DDBJ databases">
        <title>Thalassotalea loyana LMG 22536T draft genome sequence.</title>
        <authorList>
            <person name="Sawabe T."/>
        </authorList>
    </citation>
    <scope>NUCLEOTIDE SEQUENCE [LARGE SCALE GENOMIC DNA]</scope>
    <source>
        <strain evidence="1 2">LMG 22536</strain>
    </source>
</reference>
<dbReference type="EMBL" id="BSSV01000003">
    <property type="protein sequence ID" value="GLX85507.1"/>
    <property type="molecule type" value="Genomic_DNA"/>
</dbReference>
<sequence>MNTELEAAIRYIKHRGFDVSRPDTEYAALSELSQRTIKRNRAGVEQYFKQALAPTAQELSVMDDKVVNYLLANAQLNSFRDLLGVLCGYLLVYCNKGLKGISKCSQVNHLGQKYLDILLQVLSRKDYSAGVPIHSNSSALRYLKKLDQTHNFFDKYFTMSKGYYAGASSKRYKPTKQSEGLKTELGKMLTKDLSKYVHLVGKHMRGVTPLSYYKRLNNQGTQVSNPVLTPSSPKFIPMKYKAPYICLPCKWTFSDDGSALLLNVNQLTKLSLPSLLHVMSIAKLGLGKGTIVVPLKNLSTTNPDYGRHYNIFTRLRSVERKALGYINYDICGGIQIISFGILFKYSSHLYQTTDDLIQAYPMIFKYGWQPDYKDNLRKQLSVELGIGRSEVKELLTAYANGSNKKVGENLLLAQFKEESNRLRKEVISAIEVNDSEVRKLAVSQSKHDFPEDFDWESTDDDDAIAREKSSVYFFIWTYYEKQIRDAMLSVVDDGIPVHDAVYSKQKLPFKDFEDAILEQTGFEVKVSN</sequence>
<evidence type="ECO:0000313" key="2">
    <source>
        <dbReference type="Proteomes" id="UP001157134"/>
    </source>
</evidence>